<dbReference type="EMBL" id="AL162590">
    <property type="status" value="NOT_ANNOTATED_CDS"/>
    <property type="molecule type" value="Genomic_DNA"/>
</dbReference>
<reference evidence="7" key="4">
    <citation type="submission" date="2025-08" db="UniProtKB">
        <authorList>
            <consortium name="Ensembl"/>
        </authorList>
    </citation>
    <scope>IDENTIFICATION</scope>
</reference>
<evidence type="ECO:0000313" key="8">
    <source>
        <dbReference type="Proteomes" id="UP000005640"/>
    </source>
</evidence>
<dbReference type="SMR" id="A0A5K1VW80"/>
<dbReference type="Pfam" id="PF17913">
    <property type="entry name" value="FHA_2"/>
    <property type="match status" value="1"/>
</dbReference>
<reference evidence="7 8" key="1">
    <citation type="journal article" date="2001" name="Nature">
        <title>Initial sequencing and analysis of the human genome.</title>
        <authorList>
            <consortium name="International Human Genome Sequencing Consortium"/>
            <person name="Lander E.S."/>
            <person name="Linton L.M."/>
            <person name="Birren B."/>
            <person name="Nusbaum C."/>
            <person name="Zody M.C."/>
            <person name="Baldwin J."/>
            <person name="Devon K."/>
            <person name="Dewar K."/>
            <person name="Doyle M."/>
            <person name="FitzHugh W."/>
            <person name="Funke R."/>
            <person name="Gage D."/>
            <person name="Harris K."/>
            <person name="Heaford A."/>
            <person name="Howland J."/>
            <person name="Kann L."/>
            <person name="Lehoczky J."/>
            <person name="LeVine R."/>
            <person name="McEwan P."/>
            <person name="McKernan K."/>
            <person name="Meldrim J."/>
            <person name="Mesirov J.P."/>
            <person name="Miranda C."/>
            <person name="Morris W."/>
            <person name="Naylor J."/>
            <person name="Raymond C."/>
            <person name="Rosetti M."/>
            <person name="Santos R."/>
            <person name="Sheridan A."/>
            <person name="Sougnez C."/>
            <person name="Stange-Thomann N."/>
            <person name="Stojanovic N."/>
            <person name="Subramanian A."/>
            <person name="Wyman D."/>
            <person name="Rogers J."/>
            <person name="Sulston J."/>
            <person name="Ainscough R."/>
            <person name="Beck S."/>
            <person name="Bentley D."/>
            <person name="Burton J."/>
            <person name="Clee C."/>
            <person name="Carter N."/>
            <person name="Coulson A."/>
            <person name="Deadman R."/>
            <person name="Deloukas P."/>
            <person name="Dunham A."/>
            <person name="Dunham I."/>
            <person name="Durbin R."/>
            <person name="French L."/>
            <person name="Grafham D."/>
            <person name="Gregory S."/>
            <person name="Hubbard T."/>
            <person name="Humphray S."/>
            <person name="Hunt A."/>
            <person name="Jones M."/>
            <person name="Lloyd C."/>
            <person name="McMurray A."/>
            <person name="Matthews L."/>
            <person name="Mercer S."/>
            <person name="Milne S."/>
            <person name="Mullikin J.C."/>
            <person name="Mungall A."/>
            <person name="Plumb R."/>
            <person name="Ross M."/>
            <person name="Shownkeen R."/>
            <person name="Sims S."/>
            <person name="Waterston R.H."/>
            <person name="Wilson R.K."/>
            <person name="Hillier L.W."/>
            <person name="McPherson J.D."/>
            <person name="Marra M.A."/>
            <person name="Mardis E.R."/>
            <person name="Fulton L.A."/>
            <person name="Chinwalla A.T."/>
            <person name="Pepin K.H."/>
            <person name="Gish W.R."/>
            <person name="Chissoe S.L."/>
            <person name="Wendl M.C."/>
            <person name="Delehaunty K.D."/>
            <person name="Miner T.L."/>
            <person name="Delehaunty A."/>
            <person name="Kramer J.B."/>
            <person name="Cook L.L."/>
            <person name="Fulton R.S."/>
            <person name="Johnson D.L."/>
            <person name="Minx P.J."/>
            <person name="Clifton S.W."/>
            <person name="Hawkins T."/>
            <person name="Branscomb E."/>
            <person name="Predki P."/>
            <person name="Richardson P."/>
            <person name="Wenning S."/>
            <person name="Slezak T."/>
            <person name="Doggett N."/>
            <person name="Cheng J.F."/>
            <person name="Olsen A."/>
            <person name="Lucas S."/>
            <person name="Elkin C."/>
            <person name="Uberbacher E."/>
            <person name="Frazier M."/>
            <person name="Gibbs R.A."/>
            <person name="Muzny D.M."/>
            <person name="Scherer S.E."/>
            <person name="Bouck J.B."/>
            <person name="Sodergren E.J."/>
            <person name="Worley K.C."/>
            <person name="Rives C.M."/>
            <person name="Gorrell J.H."/>
            <person name="Metzker M.L."/>
            <person name="Naylor S.L."/>
            <person name="Kucherlapati R.S."/>
            <person name="Nelson D.L."/>
            <person name="Weinstock G.M."/>
            <person name="Sakaki Y."/>
            <person name="Fujiyama A."/>
            <person name="Hattori M."/>
            <person name="Yada T."/>
            <person name="Toyoda A."/>
            <person name="Itoh T."/>
            <person name="Kawagoe C."/>
            <person name="Watanabe H."/>
            <person name="Totoki Y."/>
            <person name="Taylor T."/>
            <person name="Weissenbach J."/>
            <person name="Heilig R."/>
            <person name="Saurin W."/>
            <person name="Artiguenave F."/>
            <person name="Brottier P."/>
            <person name="Bruls T."/>
            <person name="Pelletier E."/>
            <person name="Robert C."/>
            <person name="Wincker P."/>
            <person name="Smith D.R."/>
            <person name="Doucette-Stamm L."/>
            <person name="Rubenfield M."/>
            <person name="Weinstock K."/>
            <person name="Lee H.M."/>
            <person name="Dubois J."/>
            <person name="Rosenthal A."/>
            <person name="Platzer M."/>
            <person name="Nyakatura G."/>
            <person name="Taudien S."/>
            <person name="Rump A."/>
            <person name="Yang H."/>
            <person name="Yu J."/>
            <person name="Wang J."/>
            <person name="Huang G."/>
            <person name="Gu J."/>
            <person name="Hood L."/>
            <person name="Rowen L."/>
            <person name="Madan A."/>
            <person name="Qin S."/>
            <person name="Davis R.W."/>
            <person name="Federspiel N.A."/>
            <person name="Abola A.P."/>
            <person name="Proctor M.J."/>
            <person name="Myers R.M."/>
            <person name="Schmutz J."/>
            <person name="Dickson M."/>
            <person name="Grimwood J."/>
            <person name="Cox D.R."/>
            <person name="Olson M.V."/>
            <person name="Kaul R."/>
            <person name="Raymond C."/>
            <person name="Shimizu N."/>
            <person name="Kawasaki K."/>
            <person name="Minoshima S."/>
            <person name="Evans G.A."/>
            <person name="Athanasiou M."/>
            <person name="Schultz R."/>
            <person name="Roe B.A."/>
            <person name="Chen F."/>
            <person name="Pan H."/>
            <person name="Ramser J."/>
            <person name="Lehrach H."/>
            <person name="Reinhardt R."/>
            <person name="McCombie W.R."/>
            <person name="de la Bastide M."/>
            <person name="Dedhia N."/>
            <person name="Blocker H."/>
            <person name="Hornischer K."/>
            <person name="Nordsiek G."/>
            <person name="Agarwala R."/>
            <person name="Aravind L."/>
            <person name="Bailey J.A."/>
            <person name="Bateman A."/>
            <person name="Batzoglou S."/>
            <person name="Birney E."/>
            <person name="Bork P."/>
            <person name="Brown D.G."/>
            <person name="Burge C.B."/>
            <person name="Cerutti L."/>
            <person name="Chen H.C."/>
            <person name="Church D."/>
            <person name="Clamp M."/>
            <person name="Copley R.R."/>
            <person name="Doerks T."/>
            <person name="Eddy S.R."/>
            <person name="Eichler E.E."/>
            <person name="Furey T.S."/>
            <person name="Galagan J."/>
            <person name="Gilbert J.G."/>
            <person name="Harmon C."/>
            <person name="Hayashizaki Y."/>
            <person name="Haussler D."/>
            <person name="Hermjakob H."/>
            <person name="Hokamp K."/>
            <person name="Jang W."/>
            <person name="Johnson L.S."/>
            <person name="Jones T.A."/>
            <person name="Kasif S."/>
            <person name="Kaspryzk A."/>
            <person name="Kennedy S."/>
            <person name="Kent W.J."/>
            <person name="Kitts P."/>
            <person name="Koonin E.V."/>
            <person name="Korf I."/>
            <person name="Kulp D."/>
            <person name="Lancet D."/>
            <person name="Lowe T.M."/>
            <person name="McLysaght A."/>
            <person name="Mikkelsen T."/>
            <person name="Moran J.V."/>
            <person name="Mulder N."/>
            <person name="Pollara V.J."/>
            <person name="Ponting C.P."/>
            <person name="Schuler G."/>
            <person name="Schultz J."/>
            <person name="Slater G."/>
            <person name="Smit A.F."/>
            <person name="Stupka E."/>
            <person name="Szustakowski J."/>
            <person name="Thierry-Mieg D."/>
            <person name="Thierry-Mieg J."/>
            <person name="Wagner L."/>
            <person name="Wallis J."/>
            <person name="Wheeler R."/>
            <person name="Williams A."/>
            <person name="Wolf Y.I."/>
            <person name="Wolfe K.H."/>
            <person name="Yang S.P."/>
            <person name="Yeh R.F."/>
            <person name="Collins F."/>
            <person name="Guyer M.S."/>
            <person name="Peterson J."/>
            <person name="Felsenfeld A."/>
            <person name="Wetterstrand K.A."/>
            <person name="Patrinos A."/>
            <person name="Morgan M.J."/>
            <person name="de Jong P."/>
            <person name="Catanese J.J."/>
            <person name="Osoegawa K."/>
            <person name="Shizuya H."/>
            <person name="Choi S."/>
            <person name="Chen Y.J."/>
        </authorList>
    </citation>
    <scope>NUCLEOTIDE SEQUENCE [LARGE SCALE GENOMIC DNA]</scope>
</reference>
<dbReference type="Ensembl" id="ENST00000495360.6">
    <property type="protein sequence ID" value="ENSP00000419623.2"/>
    <property type="gene ID" value="ENSG00000137074.20"/>
</dbReference>
<dbReference type="GeneTree" id="ENSGT00940000156806"/>
<keyword evidence="4" id="KW-0234">DNA repair</keyword>
<dbReference type="GO" id="GO:0005634">
    <property type="term" value="C:nucleus"/>
    <property type="evidence" value="ECO:0007669"/>
    <property type="project" value="UniProtKB-SubCell"/>
</dbReference>
<dbReference type="HGNC" id="HGNC:15984">
    <property type="gene designation" value="APTX"/>
</dbReference>
<comment type="subcellular location">
    <subcellularLocation>
        <location evidence="1">Nucleus</location>
    </subcellularLocation>
</comment>
<reference evidence="7 8" key="3">
    <citation type="journal article" date="2004" name="Nature">
        <title>Finishing the euchromatic sequence of the human genome.</title>
        <authorList>
            <consortium name="International Human Genome Sequencing Consortium"/>
        </authorList>
    </citation>
    <scope>NUCLEOTIDE SEQUENCE [LARGE SCALE GENOMIC DNA]</scope>
</reference>
<keyword evidence="8" id="KW-1185">Reference proteome</keyword>
<dbReference type="InterPro" id="IPR041388">
    <property type="entry name" value="FHA_2"/>
</dbReference>
<dbReference type="VEuPathDB" id="HostDB:ENSG00000137074"/>
<dbReference type="OrthoDB" id="3512845at2759"/>
<dbReference type="MassIVE" id="A0A5K1VW80"/>
<evidence type="ECO:0000256" key="5">
    <source>
        <dbReference type="ARBA" id="ARBA00023242"/>
    </source>
</evidence>
<keyword evidence="3" id="KW-0378">Hydrolase</keyword>
<dbReference type="InterPro" id="IPR008984">
    <property type="entry name" value="SMAD_FHA_dom_sf"/>
</dbReference>
<sequence length="60" mass="6891">MMRVCWLVRQDSRHQRIRLPHLEAVVIGRGPETKITDKKCSRQQGTLLNGQQDVNSGVYS</sequence>
<evidence type="ECO:0007829" key="9">
    <source>
        <dbReference type="PeptideAtlas" id="A0A5K1VW80"/>
    </source>
</evidence>
<evidence type="ECO:0000313" key="7">
    <source>
        <dbReference type="Ensembl" id="ENSP00000419623.2"/>
    </source>
</evidence>
<evidence type="ECO:0000256" key="3">
    <source>
        <dbReference type="ARBA" id="ARBA00022801"/>
    </source>
</evidence>
<keyword evidence="2" id="KW-0227">DNA damage</keyword>
<dbReference type="AlphaFoldDB" id="A0A5K1VW80"/>
<protein>
    <submittedName>
        <fullName evidence="7">Aprataxin</fullName>
    </submittedName>
</protein>
<reference evidence="7" key="5">
    <citation type="submission" date="2025-09" db="UniProtKB">
        <authorList>
            <consortium name="Ensembl"/>
        </authorList>
    </citation>
    <scope>IDENTIFICATION</scope>
</reference>
<organism evidence="7 8">
    <name type="scientific">Homo sapiens</name>
    <name type="common">Human</name>
    <dbReference type="NCBI Taxonomy" id="9606"/>
    <lineage>
        <taxon>Eukaryota</taxon>
        <taxon>Metazoa</taxon>
        <taxon>Chordata</taxon>
        <taxon>Craniata</taxon>
        <taxon>Vertebrata</taxon>
        <taxon>Euteleostomi</taxon>
        <taxon>Mammalia</taxon>
        <taxon>Eutheria</taxon>
        <taxon>Euarchontoglires</taxon>
        <taxon>Primates</taxon>
        <taxon>Haplorrhini</taxon>
        <taxon>Catarrhini</taxon>
        <taxon>Hominidae</taxon>
        <taxon>Homo</taxon>
    </lineage>
</organism>
<dbReference type="SUPFAM" id="SSF49879">
    <property type="entry name" value="SMAD/FHA domain"/>
    <property type="match status" value="1"/>
</dbReference>
<dbReference type="GO" id="GO:0006281">
    <property type="term" value="P:DNA repair"/>
    <property type="evidence" value="ECO:0007669"/>
    <property type="project" value="UniProtKB-KW"/>
</dbReference>
<evidence type="ECO:0000256" key="2">
    <source>
        <dbReference type="ARBA" id="ARBA00022763"/>
    </source>
</evidence>
<evidence type="ECO:0000256" key="4">
    <source>
        <dbReference type="ARBA" id="ARBA00023204"/>
    </source>
</evidence>
<dbReference type="Proteomes" id="UP000005640">
    <property type="component" value="Chromosome 9"/>
</dbReference>
<name>A0A5K1VW80_HUMAN</name>
<dbReference type="EMBL" id="AL353717">
    <property type="status" value="NOT_ANNOTATED_CDS"/>
    <property type="molecule type" value="Genomic_DNA"/>
</dbReference>
<keyword evidence="9 10" id="KW-1267">Proteomics identification</keyword>
<reference evidence="7 8" key="2">
    <citation type="journal article" date="2004" name="Nature">
        <title>DNA sequence and analysis of human chromosome 9.</title>
        <authorList>
            <person name="Humphray S.J."/>
            <person name="Oliver K."/>
            <person name="Hunt A.R."/>
            <person name="Plumb R.W."/>
            <person name="Loveland J.E."/>
            <person name="Howe K.L."/>
            <person name="Andrews T.D."/>
            <person name="Searle S."/>
            <person name="Hunt S.E."/>
            <person name="Scott C.E."/>
            <person name="Jones M.C."/>
            <person name="Ainscough R."/>
            <person name="Almeida J.P."/>
            <person name="Ambrose K.D."/>
            <person name="Ashwell R.I."/>
            <person name="Babbage A.K."/>
            <person name="Babbage S."/>
            <person name="Bagguley C.L."/>
            <person name="Bailey J."/>
            <person name="Banerjee R."/>
            <person name="Barker D.J."/>
            <person name="Barlow K.F."/>
            <person name="Bates K."/>
            <person name="Beasley H."/>
            <person name="Beasley O."/>
            <person name="Bird C.P."/>
            <person name="Bray-Allen S."/>
            <person name="Brown A.J."/>
            <person name="Brown J.Y."/>
            <person name="Burford D."/>
            <person name="Burrill W."/>
            <person name="Burton J."/>
            <person name="Carder C."/>
            <person name="Carter N.P."/>
            <person name="Chapman J.C."/>
            <person name="Chen Y."/>
            <person name="Clarke G."/>
            <person name="Clark S.Y."/>
            <person name="Clee C.M."/>
            <person name="Clegg S."/>
            <person name="Collier R.E."/>
            <person name="Corby N."/>
            <person name="Crosier M."/>
            <person name="Cummings A.T."/>
            <person name="Davies J."/>
            <person name="Dhami P."/>
            <person name="Dunn M."/>
            <person name="Dutta I."/>
            <person name="Dyer L.W."/>
            <person name="Earthrowl M.E."/>
            <person name="Faulkner L."/>
            <person name="Fleming C.J."/>
            <person name="Frankish A."/>
            <person name="Frankland J.A."/>
            <person name="French L."/>
            <person name="Fricker D.G."/>
            <person name="Garner P."/>
            <person name="Garnett J."/>
            <person name="Ghori J."/>
            <person name="Gilbert J.G."/>
            <person name="Glison C."/>
            <person name="Grafham D.V."/>
            <person name="Gribble S."/>
            <person name="Griffiths C."/>
            <person name="Griffiths-Jones S."/>
            <person name="Grocock R."/>
            <person name="Guy J."/>
            <person name="Hall R.E."/>
            <person name="Hammond S."/>
            <person name="Harley J.L."/>
            <person name="Harrison E.S."/>
            <person name="Hart E.A."/>
            <person name="Heath P.D."/>
            <person name="Henderson C.D."/>
            <person name="Hopkins B.L."/>
            <person name="Howard P.J."/>
            <person name="Howden P.J."/>
            <person name="Huckle E."/>
            <person name="Johnson C."/>
            <person name="Johnson D."/>
            <person name="Joy A.A."/>
            <person name="Kay M."/>
            <person name="Keenan S."/>
            <person name="Kershaw J.K."/>
            <person name="Kimberley A.M."/>
            <person name="King A."/>
            <person name="Knights A."/>
            <person name="Laird G.K."/>
            <person name="Langford C."/>
            <person name="Lawlor S."/>
            <person name="Leongamornlert D.A."/>
            <person name="Leversha M."/>
            <person name="Lloyd C."/>
            <person name="Lloyd D.M."/>
            <person name="Lovell J."/>
            <person name="Martin S."/>
            <person name="Mashreghi-Mohammadi M."/>
            <person name="Matthews L."/>
            <person name="McLaren S."/>
            <person name="McLay K.E."/>
            <person name="McMurray A."/>
            <person name="Milne S."/>
            <person name="Nickerson T."/>
            <person name="Nisbett J."/>
            <person name="Nordsiek G."/>
            <person name="Pearce A.V."/>
            <person name="Peck A.I."/>
            <person name="Porter K.M."/>
            <person name="Pandian R."/>
            <person name="Pelan S."/>
            <person name="Phillimore B."/>
            <person name="Povey S."/>
            <person name="Ramsey Y."/>
            <person name="Rand V."/>
            <person name="Scharfe M."/>
            <person name="Sehra H.K."/>
            <person name="Shownkeen R."/>
            <person name="Sims S.K."/>
            <person name="Skuce C.D."/>
            <person name="Smith M."/>
            <person name="Steward C.A."/>
            <person name="Swarbreck D."/>
            <person name="Sycamore N."/>
            <person name="Tester J."/>
            <person name="Thorpe A."/>
            <person name="Tracey A."/>
            <person name="Tromans A."/>
            <person name="Thomas D.W."/>
            <person name="Wall M."/>
            <person name="Wallis J.M."/>
            <person name="West A.P."/>
            <person name="Whitehead S.L."/>
            <person name="Willey D.L."/>
            <person name="Williams S.A."/>
            <person name="Wilming L."/>
            <person name="Wray P.W."/>
            <person name="Young L."/>
            <person name="Ashurst J.L."/>
            <person name="Coulson A."/>
            <person name="Blocker H."/>
            <person name="Durbin R."/>
            <person name="Sulston J.E."/>
            <person name="Hubbard T."/>
            <person name="Jackson M.J."/>
            <person name="Bentley D.R."/>
            <person name="Beck S."/>
            <person name="Rogers J."/>
            <person name="Dunham I."/>
        </authorList>
    </citation>
    <scope>NUCLEOTIDE SEQUENCE [LARGE SCALE GENOMIC DNA]</scope>
</reference>
<proteinExistence type="evidence at protein level"/>
<dbReference type="ExpressionAtlas" id="A0A5K1VW80">
    <property type="expression patterns" value="baseline and differential"/>
</dbReference>
<dbReference type="OpenTargets" id="ENSG00000137074"/>
<evidence type="ECO:0007829" key="10">
    <source>
        <dbReference type="ProteomicsDB" id="A0A5K1VW80"/>
    </source>
</evidence>
<keyword evidence="5" id="KW-0539">Nucleus</keyword>
<evidence type="ECO:0000259" key="6">
    <source>
        <dbReference type="Pfam" id="PF17913"/>
    </source>
</evidence>
<dbReference type="GO" id="GO:0016787">
    <property type="term" value="F:hydrolase activity"/>
    <property type="evidence" value="ECO:0007669"/>
    <property type="project" value="UniProtKB-KW"/>
</dbReference>
<accession>A0A5K1VW80</accession>
<dbReference type="Gene3D" id="2.60.200.20">
    <property type="match status" value="1"/>
</dbReference>
<dbReference type="Bgee" id="ENSG00000137074">
    <property type="expression patterns" value="Expressed in colonic epithelium and 192 other cell types or tissues"/>
</dbReference>
<dbReference type="Ensembl" id="ENST00000495360.6">
    <property type="protein sequence ID" value="ENSP00000419623.2"/>
    <property type="gene ID" value="ENSG00000137074.21"/>
</dbReference>
<evidence type="ECO:0000256" key="1">
    <source>
        <dbReference type="ARBA" id="ARBA00004123"/>
    </source>
</evidence>
<gene>
    <name evidence="7" type="primary">APTX</name>
</gene>
<feature type="domain" description="PNK FHA" evidence="6">
    <location>
        <begin position="5"/>
        <end position="47"/>
    </location>
</feature>